<feature type="region of interest" description="Disordered" evidence="1">
    <location>
        <begin position="130"/>
        <end position="211"/>
    </location>
</feature>
<sequence length="211" mass="22372">MVYELTVSLQIVYLPASPTPALRSFSAPILNLHDTHVSAPFFGPNIWTAALQPVTGGGIPPTQSVIELKMVFKEGGAFDFHQHFERVKERLLQAVDVAREAGHRGTGGESSLTGVNLASVHLEQLPAYEEANRGSASPPGGSTARPLYSMQGGSGVATSSNSQGSGKPPPSGESSAEGERFEPPVEPPPGYEEVQARSVGDELERRLRGSR</sequence>
<dbReference type="GO" id="GO:0005634">
    <property type="term" value="C:nucleus"/>
    <property type="evidence" value="ECO:0007669"/>
    <property type="project" value="TreeGrafter"/>
</dbReference>
<evidence type="ECO:0000313" key="3">
    <source>
        <dbReference type="Proteomes" id="UP000750711"/>
    </source>
</evidence>
<proteinExistence type="predicted"/>
<dbReference type="CDD" id="cd13214">
    <property type="entry name" value="PH-GRAM_WBP2"/>
    <property type="match status" value="1"/>
</dbReference>
<evidence type="ECO:0000313" key="2">
    <source>
        <dbReference type="EMBL" id="KAH0551770.1"/>
    </source>
</evidence>
<feature type="compositionally biased region" description="Basic and acidic residues" evidence="1">
    <location>
        <begin position="199"/>
        <end position="211"/>
    </location>
</feature>
<dbReference type="InterPro" id="IPR044852">
    <property type="entry name" value="WBP2-like"/>
</dbReference>
<accession>A0A9P8IG68</accession>
<reference evidence="2" key="1">
    <citation type="submission" date="2021-03" db="EMBL/GenBank/DDBJ databases">
        <title>Comparative genomics and phylogenomic investigation of the class Geoglossomycetes provide insights into ecological specialization and systematics.</title>
        <authorList>
            <person name="Melie T."/>
            <person name="Pirro S."/>
            <person name="Miller A.N."/>
            <person name="Quandt A."/>
        </authorList>
    </citation>
    <scope>NUCLEOTIDE SEQUENCE</scope>
    <source>
        <strain evidence="2">CAQ_001_2017</strain>
    </source>
</reference>
<dbReference type="SUPFAM" id="SSF50729">
    <property type="entry name" value="PH domain-like"/>
    <property type="match status" value="1"/>
</dbReference>
<protein>
    <submittedName>
        <fullName evidence="2">Uncharacterized protein</fullName>
    </submittedName>
</protein>
<dbReference type="GO" id="GO:0031490">
    <property type="term" value="F:chromatin DNA binding"/>
    <property type="evidence" value="ECO:0007669"/>
    <property type="project" value="TreeGrafter"/>
</dbReference>
<dbReference type="PANTHER" id="PTHR31606">
    <property type="entry name" value="WW DOMAIN BINDING PROTEIN 2, ISOFORM E"/>
    <property type="match status" value="1"/>
</dbReference>
<keyword evidence="3" id="KW-1185">Reference proteome</keyword>
<dbReference type="EMBL" id="JAGHQM010001785">
    <property type="protein sequence ID" value="KAH0551770.1"/>
    <property type="molecule type" value="Genomic_DNA"/>
</dbReference>
<gene>
    <name evidence="2" type="ORF">GP486_007011</name>
</gene>
<dbReference type="PANTHER" id="PTHR31606:SF1">
    <property type="entry name" value="WW DOMAIN BINDING PROTEIN 2, ISOFORM E"/>
    <property type="match status" value="1"/>
</dbReference>
<comment type="caution">
    <text evidence="2">The sequence shown here is derived from an EMBL/GenBank/DDBJ whole genome shotgun (WGS) entry which is preliminary data.</text>
</comment>
<dbReference type="Proteomes" id="UP000750711">
    <property type="component" value="Unassembled WGS sequence"/>
</dbReference>
<organism evidence="2 3">
    <name type="scientific">Trichoglossum hirsutum</name>
    <dbReference type="NCBI Taxonomy" id="265104"/>
    <lineage>
        <taxon>Eukaryota</taxon>
        <taxon>Fungi</taxon>
        <taxon>Dikarya</taxon>
        <taxon>Ascomycota</taxon>
        <taxon>Pezizomycotina</taxon>
        <taxon>Geoglossomycetes</taxon>
        <taxon>Geoglossales</taxon>
        <taxon>Geoglossaceae</taxon>
        <taxon>Trichoglossum</taxon>
    </lineage>
</organism>
<name>A0A9P8IG68_9PEZI</name>
<evidence type="ECO:0000256" key="1">
    <source>
        <dbReference type="SAM" id="MobiDB-lite"/>
    </source>
</evidence>
<dbReference type="AlphaFoldDB" id="A0A9P8IG68"/>
<dbReference type="GO" id="GO:0003713">
    <property type="term" value="F:transcription coactivator activity"/>
    <property type="evidence" value="ECO:0007669"/>
    <property type="project" value="InterPro"/>
</dbReference>